<reference evidence="1 2" key="1">
    <citation type="journal article" date="2014" name="PLoS Genet.">
        <title>The Genome of Spironucleus salmonicida Highlights a Fish Pathogen Adapted to Fluctuating Environments.</title>
        <authorList>
            <person name="Xu F."/>
            <person name="Jerlstrom-Hultqvist J."/>
            <person name="Einarsson E."/>
            <person name="Astvaldsson A."/>
            <person name="Svard S.G."/>
            <person name="Andersson J.O."/>
        </authorList>
    </citation>
    <scope>NUCLEOTIDE SEQUENCE</scope>
    <source>
        <strain evidence="2">ATCC 50377</strain>
    </source>
</reference>
<reference evidence="2" key="2">
    <citation type="submission" date="2020-12" db="EMBL/GenBank/DDBJ databases">
        <title>New Spironucleus salmonicida genome in near-complete chromosomes.</title>
        <authorList>
            <person name="Xu F."/>
            <person name="Kurt Z."/>
            <person name="Jimenez-Gonzalez A."/>
            <person name="Astvaldsson A."/>
            <person name="Andersson J.O."/>
            <person name="Svard S.G."/>
        </authorList>
    </citation>
    <scope>NUCLEOTIDE SEQUENCE</scope>
    <source>
        <strain evidence="2">ATCC 50377</strain>
    </source>
</reference>
<dbReference type="VEuPathDB" id="GiardiaDB:SS50377_21986"/>
<dbReference type="AlphaFoldDB" id="V6M1G2"/>
<dbReference type="SUPFAM" id="SSF50978">
    <property type="entry name" value="WD40 repeat-like"/>
    <property type="match status" value="1"/>
</dbReference>
<keyword evidence="3" id="KW-1185">Reference proteome</keyword>
<dbReference type="InterPro" id="IPR036322">
    <property type="entry name" value="WD40_repeat_dom_sf"/>
</dbReference>
<dbReference type="Proteomes" id="UP000018208">
    <property type="component" value="Unassembled WGS sequence"/>
</dbReference>
<dbReference type="EMBL" id="KI546053">
    <property type="protein sequence ID" value="EST47024.1"/>
    <property type="molecule type" value="Genomic_DNA"/>
</dbReference>
<accession>V6M1G2</accession>
<gene>
    <name evidence="1" type="ORF">SS50377_12980</name>
    <name evidence="2" type="ORF">SS50377_21986</name>
</gene>
<evidence type="ECO:0000313" key="3">
    <source>
        <dbReference type="Proteomes" id="UP000018208"/>
    </source>
</evidence>
<evidence type="ECO:0000313" key="1">
    <source>
        <dbReference type="EMBL" id="EST47024.1"/>
    </source>
</evidence>
<evidence type="ECO:0000313" key="2">
    <source>
        <dbReference type="EMBL" id="KAH0576422.1"/>
    </source>
</evidence>
<organism evidence="1">
    <name type="scientific">Spironucleus salmonicida</name>
    <dbReference type="NCBI Taxonomy" id="348837"/>
    <lineage>
        <taxon>Eukaryota</taxon>
        <taxon>Metamonada</taxon>
        <taxon>Diplomonadida</taxon>
        <taxon>Hexamitidae</taxon>
        <taxon>Hexamitinae</taxon>
        <taxon>Spironucleus</taxon>
    </lineage>
</organism>
<proteinExistence type="predicted"/>
<protein>
    <submittedName>
        <fullName evidence="1">Uncharacterized protein</fullName>
    </submittedName>
</protein>
<sequence>MTQIITGDQAGFIRILHPFSLQKFASRLHSVTKNANTVTCVKNIDNYHIFGYENGNVGIYTLNNLDFSQQILFETKQYQLPNEIPIHHSYFDKLNSKTQFSIINVNIINNLLYVATILSEVLIFDYKTNIFIKKFQISSEYRKFITINFMHNFIIHAGYNTIPSIHNLDGTKICELQKPEIEYLTGLEKKFELTQIQTYEQFIICADARGYLYRYNIQDLLTNNFVNQKSHTIPSIEKSIQLLSFYRFEDFKITSLSIGTNLKQLNQQQKQQRQALISRKTCAQNDNFGPKRGTNPVKKVFKQTIFDDCILDVQLVIGTGNGAIAILDAITGLIISRNGRLSQSAITFVQVIQDGIIVCGRDKFIRILSNDLEVKSATYVVNDVVGAYQFGEGEQASDNEIEEEEFGVEEETNTEIQLETIKEVQRVQQDEGELNVDLGFFDDL</sequence>
<name>V6M1G2_9EUKA</name>
<dbReference type="EMBL" id="AUWU02000002">
    <property type="protein sequence ID" value="KAH0576422.1"/>
    <property type="molecule type" value="Genomic_DNA"/>
</dbReference>